<evidence type="ECO:0000256" key="5">
    <source>
        <dbReference type="ARBA" id="ARBA00023004"/>
    </source>
</evidence>
<sequence>MSLFTSIAATVSLLLLGKLVFSLLQFWIAPYLSPLRKLPGPPAKHWYFGWTTPDVMFGLSANISQKHEEYGTVFYGRGIHRVPTLYIADEVAANYVFQNQFSSNNPELFRQVPFLVRAARAYFGSTILGVEEDVHRRQRRAMLPAFTESSVRQASPVMYEVTQDLMDLMRKDLAGKAEYTQTDALIYVRDATLDIMGRAGFGRDLGALNKKTTKLNKTFHGLVAMLTSPSYYALLRFRIPWIRYIGKYVSEEEVRFREFRKGIEDHADDLVKTAEHETKSGYAEEDRNVLRLIKRNSANGFSDKELREAVPIMLLAGYETSATTIAWAIHVLRRDVEGLKRQARLRAELNADEFQGWQSDFSVLNGMPYLDAVCTEVLRLYPAIASINRICWQDTVIPLSRPITLRDGTTTDKVPIKKGEYIYISAASVNRNASVWGKNANEFLPERWLRDDHIYFDASLVSNNNSQLGGWNRLMTFGQGLRMCLGFRFALAEFKILLAYCIANFDWQAAIDAKSGKSVEIESRGQNINKTAIKGAERNQYSLPVLVKEIK</sequence>
<name>A0A316VAF0_9BASI</name>
<comment type="similarity">
    <text evidence="2 7">Belongs to the cytochrome P450 family.</text>
</comment>
<dbReference type="InterPro" id="IPR036396">
    <property type="entry name" value="Cyt_P450_sf"/>
</dbReference>
<dbReference type="InterPro" id="IPR001128">
    <property type="entry name" value="Cyt_P450"/>
</dbReference>
<dbReference type="GO" id="GO:0004497">
    <property type="term" value="F:monooxygenase activity"/>
    <property type="evidence" value="ECO:0007669"/>
    <property type="project" value="UniProtKB-KW"/>
</dbReference>
<dbReference type="PRINTS" id="PR00385">
    <property type="entry name" value="P450"/>
</dbReference>
<dbReference type="GO" id="GO:0020037">
    <property type="term" value="F:heme binding"/>
    <property type="evidence" value="ECO:0007669"/>
    <property type="project" value="InterPro"/>
</dbReference>
<keyword evidence="3 6" id="KW-0479">Metal-binding</keyword>
<dbReference type="Gene3D" id="1.10.630.10">
    <property type="entry name" value="Cytochrome P450"/>
    <property type="match status" value="1"/>
</dbReference>
<evidence type="ECO:0000256" key="7">
    <source>
        <dbReference type="RuleBase" id="RU000461"/>
    </source>
</evidence>
<reference evidence="8 9" key="1">
    <citation type="journal article" date="2018" name="Mol. Biol. Evol.">
        <title>Broad Genomic Sampling Reveals a Smut Pathogenic Ancestry of the Fungal Clade Ustilaginomycotina.</title>
        <authorList>
            <person name="Kijpornyongpan T."/>
            <person name="Mondo S.J."/>
            <person name="Barry K."/>
            <person name="Sandor L."/>
            <person name="Lee J."/>
            <person name="Lipzen A."/>
            <person name="Pangilinan J."/>
            <person name="LaButti K."/>
            <person name="Hainaut M."/>
            <person name="Henrissat B."/>
            <person name="Grigoriev I.V."/>
            <person name="Spatafora J.W."/>
            <person name="Aime M.C."/>
        </authorList>
    </citation>
    <scope>NUCLEOTIDE SEQUENCE [LARGE SCALE GENOMIC DNA]</scope>
    <source>
        <strain evidence="8 9">MCA 3882</strain>
    </source>
</reference>
<dbReference type="InterPro" id="IPR050121">
    <property type="entry name" value="Cytochrome_P450_monoxygenase"/>
</dbReference>
<dbReference type="GeneID" id="37023968"/>
<evidence type="ECO:0000256" key="3">
    <source>
        <dbReference type="ARBA" id="ARBA00022723"/>
    </source>
</evidence>
<dbReference type="Pfam" id="PF00067">
    <property type="entry name" value="p450"/>
    <property type="match status" value="1"/>
</dbReference>
<dbReference type="Proteomes" id="UP000245771">
    <property type="component" value="Unassembled WGS sequence"/>
</dbReference>
<keyword evidence="5 6" id="KW-0408">Iron</keyword>
<evidence type="ECO:0000313" key="9">
    <source>
        <dbReference type="Proteomes" id="UP000245771"/>
    </source>
</evidence>
<keyword evidence="7" id="KW-0503">Monooxygenase</keyword>
<evidence type="ECO:0000256" key="2">
    <source>
        <dbReference type="ARBA" id="ARBA00010617"/>
    </source>
</evidence>
<evidence type="ECO:0000313" key="8">
    <source>
        <dbReference type="EMBL" id="PWN34599.1"/>
    </source>
</evidence>
<dbReference type="InterPro" id="IPR002403">
    <property type="entry name" value="Cyt_P450_E_grp-IV"/>
</dbReference>
<dbReference type="InterPro" id="IPR017972">
    <property type="entry name" value="Cyt_P450_CS"/>
</dbReference>
<dbReference type="PANTHER" id="PTHR24305:SF166">
    <property type="entry name" value="CYTOCHROME P450 12A4, MITOCHONDRIAL-RELATED"/>
    <property type="match status" value="1"/>
</dbReference>
<dbReference type="RefSeq" id="XP_025354901.1">
    <property type="nucleotide sequence ID" value="XM_025502187.1"/>
</dbReference>
<dbReference type="PRINTS" id="PR00465">
    <property type="entry name" value="EP450IV"/>
</dbReference>
<comment type="cofactor">
    <cofactor evidence="1 6">
        <name>heme</name>
        <dbReference type="ChEBI" id="CHEBI:30413"/>
    </cofactor>
</comment>
<keyword evidence="4 7" id="KW-0560">Oxidoreductase</keyword>
<organism evidence="8 9">
    <name type="scientific">Meira miltonrushii</name>
    <dbReference type="NCBI Taxonomy" id="1280837"/>
    <lineage>
        <taxon>Eukaryota</taxon>
        <taxon>Fungi</taxon>
        <taxon>Dikarya</taxon>
        <taxon>Basidiomycota</taxon>
        <taxon>Ustilaginomycotina</taxon>
        <taxon>Exobasidiomycetes</taxon>
        <taxon>Exobasidiales</taxon>
        <taxon>Brachybasidiaceae</taxon>
        <taxon>Meira</taxon>
    </lineage>
</organism>
<dbReference type="EMBL" id="KZ819603">
    <property type="protein sequence ID" value="PWN34599.1"/>
    <property type="molecule type" value="Genomic_DNA"/>
</dbReference>
<dbReference type="AlphaFoldDB" id="A0A316VAF0"/>
<gene>
    <name evidence="8" type="ORF">FA14DRAFT_32026</name>
</gene>
<keyword evidence="9" id="KW-1185">Reference proteome</keyword>
<dbReference type="GO" id="GO:0005506">
    <property type="term" value="F:iron ion binding"/>
    <property type="evidence" value="ECO:0007669"/>
    <property type="project" value="InterPro"/>
</dbReference>
<evidence type="ECO:0000256" key="6">
    <source>
        <dbReference type="PIRSR" id="PIRSR602403-1"/>
    </source>
</evidence>
<protein>
    <submittedName>
        <fullName evidence="8">Cytochrome P450</fullName>
    </submittedName>
</protein>
<feature type="binding site" description="axial binding residue" evidence="6">
    <location>
        <position position="484"/>
    </location>
    <ligand>
        <name>heme</name>
        <dbReference type="ChEBI" id="CHEBI:30413"/>
    </ligand>
    <ligandPart>
        <name>Fe</name>
        <dbReference type="ChEBI" id="CHEBI:18248"/>
    </ligandPart>
</feature>
<accession>A0A316VAF0</accession>
<dbReference type="SUPFAM" id="SSF48264">
    <property type="entry name" value="Cytochrome P450"/>
    <property type="match status" value="1"/>
</dbReference>
<dbReference type="PANTHER" id="PTHR24305">
    <property type="entry name" value="CYTOCHROME P450"/>
    <property type="match status" value="1"/>
</dbReference>
<evidence type="ECO:0000256" key="4">
    <source>
        <dbReference type="ARBA" id="ARBA00023002"/>
    </source>
</evidence>
<dbReference type="OrthoDB" id="1470350at2759"/>
<proteinExistence type="inferred from homology"/>
<dbReference type="STRING" id="1280837.A0A316VAF0"/>
<dbReference type="InParanoid" id="A0A316VAF0"/>
<evidence type="ECO:0000256" key="1">
    <source>
        <dbReference type="ARBA" id="ARBA00001971"/>
    </source>
</evidence>
<dbReference type="PROSITE" id="PS00086">
    <property type="entry name" value="CYTOCHROME_P450"/>
    <property type="match status" value="1"/>
</dbReference>
<dbReference type="GO" id="GO:0016705">
    <property type="term" value="F:oxidoreductase activity, acting on paired donors, with incorporation or reduction of molecular oxygen"/>
    <property type="evidence" value="ECO:0007669"/>
    <property type="project" value="InterPro"/>
</dbReference>
<keyword evidence="6 7" id="KW-0349">Heme</keyword>